<dbReference type="OrthoDB" id="9909657at2759"/>
<keyword evidence="2" id="KW-1185">Reference proteome</keyword>
<sequence>YLGQAKASVTLSCLDQLQRKLEVLQFLSQKRHEPKPKLLELQNQIDSWLKSQTNHNISVLVLTMNRSDGDLLAALRQVT</sequence>
<feature type="non-terminal residue" evidence="1">
    <location>
        <position position="1"/>
    </location>
</feature>
<organism evidence="1 2">
    <name type="scientific">Danionella cerebrum</name>
    <dbReference type="NCBI Taxonomy" id="2873325"/>
    <lineage>
        <taxon>Eukaryota</taxon>
        <taxon>Metazoa</taxon>
        <taxon>Chordata</taxon>
        <taxon>Craniata</taxon>
        <taxon>Vertebrata</taxon>
        <taxon>Euteleostomi</taxon>
        <taxon>Actinopterygii</taxon>
        <taxon>Neopterygii</taxon>
        <taxon>Teleostei</taxon>
        <taxon>Ostariophysi</taxon>
        <taxon>Cypriniformes</taxon>
        <taxon>Danionidae</taxon>
        <taxon>Danioninae</taxon>
        <taxon>Danionella</taxon>
    </lineage>
</organism>
<gene>
    <name evidence="1" type="ORF">DNTS_014382</name>
</gene>
<dbReference type="GO" id="GO:0000794">
    <property type="term" value="C:condensed nuclear chromosome"/>
    <property type="evidence" value="ECO:0007669"/>
    <property type="project" value="InterPro"/>
</dbReference>
<dbReference type="InterPro" id="IPR039991">
    <property type="entry name" value="SHOC1"/>
</dbReference>
<dbReference type="AlphaFoldDB" id="A0A553RQS7"/>
<dbReference type="GO" id="GO:0000712">
    <property type="term" value="P:resolution of meiotic recombination intermediates"/>
    <property type="evidence" value="ECO:0007669"/>
    <property type="project" value="InterPro"/>
</dbReference>
<evidence type="ECO:0000313" key="2">
    <source>
        <dbReference type="Proteomes" id="UP000316079"/>
    </source>
</evidence>
<dbReference type="Pfam" id="PF17825">
    <property type="entry name" value="DUF5587"/>
    <property type="match status" value="1"/>
</dbReference>
<dbReference type="EMBL" id="SRMA01000005">
    <property type="protein sequence ID" value="TRZ04534.1"/>
    <property type="molecule type" value="Genomic_DNA"/>
</dbReference>
<proteinExistence type="predicted"/>
<feature type="non-terminal residue" evidence="1">
    <location>
        <position position="79"/>
    </location>
</feature>
<protein>
    <submittedName>
        <fullName evidence="1">Uncharacterized protein</fullName>
    </submittedName>
</protein>
<evidence type="ECO:0000313" key="1">
    <source>
        <dbReference type="EMBL" id="TRZ04534.1"/>
    </source>
</evidence>
<reference evidence="1 2" key="1">
    <citation type="journal article" date="2019" name="Sci. Data">
        <title>Hybrid genome assembly and annotation of Danionella translucida.</title>
        <authorList>
            <person name="Kadobianskyi M."/>
            <person name="Schulze L."/>
            <person name="Schuelke M."/>
            <person name="Judkewitz B."/>
        </authorList>
    </citation>
    <scope>NUCLEOTIDE SEQUENCE [LARGE SCALE GENOMIC DNA]</scope>
    <source>
        <strain evidence="1 2">Bolton</strain>
    </source>
</reference>
<accession>A0A553RQS7</accession>
<dbReference type="Proteomes" id="UP000316079">
    <property type="component" value="Unassembled WGS sequence"/>
</dbReference>
<dbReference type="GO" id="GO:0016887">
    <property type="term" value="F:ATP hydrolysis activity"/>
    <property type="evidence" value="ECO:0007669"/>
    <property type="project" value="InterPro"/>
</dbReference>
<name>A0A553RQS7_9TELE</name>
<comment type="caution">
    <text evidence="1">The sequence shown here is derived from an EMBL/GenBank/DDBJ whole genome shotgun (WGS) entry which is preliminary data.</text>
</comment>